<feature type="repeat" description="WD" evidence="3">
    <location>
        <begin position="983"/>
        <end position="1024"/>
    </location>
</feature>
<keyword evidence="1 3" id="KW-0853">WD repeat</keyword>
<feature type="repeat" description="WD" evidence="3">
    <location>
        <begin position="1194"/>
        <end position="1235"/>
    </location>
</feature>
<feature type="repeat" description="WD" evidence="3">
    <location>
        <begin position="1115"/>
        <end position="1156"/>
    </location>
</feature>
<feature type="region of interest" description="Disordered" evidence="4">
    <location>
        <begin position="1"/>
        <end position="54"/>
    </location>
</feature>
<protein>
    <submittedName>
        <fullName evidence="6">WD40 repeat-like protein</fullName>
    </submittedName>
</protein>
<feature type="repeat" description="WD" evidence="3">
    <location>
        <begin position="904"/>
        <end position="938"/>
    </location>
</feature>
<feature type="repeat" description="WD" evidence="3">
    <location>
        <begin position="1158"/>
        <end position="1199"/>
    </location>
</feature>
<gene>
    <name evidence="6" type="ORF">K503DRAFT_722886</name>
</gene>
<evidence type="ECO:0000256" key="1">
    <source>
        <dbReference type="ARBA" id="ARBA00022574"/>
    </source>
</evidence>
<reference evidence="6 7" key="1">
    <citation type="submission" date="2016-06" db="EMBL/GenBank/DDBJ databases">
        <title>Comparative genomics of the ectomycorrhizal sister species Rhizopogon vinicolor and Rhizopogon vesiculosus (Basidiomycota: Boletales) reveals a divergence of the mating type B locus.</title>
        <authorList>
            <consortium name="DOE Joint Genome Institute"/>
            <person name="Mujic A.B."/>
            <person name="Kuo A."/>
            <person name="Tritt A."/>
            <person name="Lipzen A."/>
            <person name="Chen C."/>
            <person name="Johnson J."/>
            <person name="Sharma A."/>
            <person name="Barry K."/>
            <person name="Grigoriev I.V."/>
            <person name="Spatafora J.W."/>
        </authorList>
    </citation>
    <scope>NUCLEOTIDE SEQUENCE [LARGE SCALE GENOMIC DNA]</scope>
    <source>
        <strain evidence="6 7">AM-OR11-026</strain>
    </source>
</reference>
<dbReference type="PANTHER" id="PTHR22847:SF637">
    <property type="entry name" value="WD REPEAT DOMAIN 5B"/>
    <property type="match status" value="1"/>
</dbReference>
<dbReference type="CDD" id="cd00200">
    <property type="entry name" value="WD40"/>
    <property type="match status" value="2"/>
</dbReference>
<dbReference type="Gene3D" id="2.130.10.10">
    <property type="entry name" value="YVTN repeat-like/Quinoprotein amine dehydrogenase"/>
    <property type="match status" value="5"/>
</dbReference>
<dbReference type="InParanoid" id="A0A1B7MSD8"/>
<dbReference type="STRING" id="1314800.A0A1B7MSD8"/>
<dbReference type="SUPFAM" id="SSF50998">
    <property type="entry name" value="Quinoprotein alcohol dehydrogenase-like"/>
    <property type="match status" value="1"/>
</dbReference>
<feature type="repeat" description="WD" evidence="3">
    <location>
        <begin position="1069"/>
        <end position="1113"/>
    </location>
</feature>
<keyword evidence="7" id="KW-1185">Reference proteome</keyword>
<dbReference type="InterPro" id="IPR020472">
    <property type="entry name" value="WD40_PAC1"/>
</dbReference>
<feature type="domain" description="Nephrocystin 3-like N-terminal" evidence="5">
    <location>
        <begin position="344"/>
        <end position="504"/>
    </location>
</feature>
<dbReference type="InterPro" id="IPR015943">
    <property type="entry name" value="WD40/YVTN_repeat-like_dom_sf"/>
</dbReference>
<evidence type="ECO:0000313" key="6">
    <source>
        <dbReference type="EMBL" id="OAX35515.1"/>
    </source>
</evidence>
<keyword evidence="2" id="KW-0677">Repeat</keyword>
<dbReference type="Gene3D" id="3.40.50.300">
    <property type="entry name" value="P-loop containing nucleotide triphosphate hydrolases"/>
    <property type="match status" value="1"/>
</dbReference>
<name>A0A1B7MSD8_9AGAM</name>
<dbReference type="InterPro" id="IPR036322">
    <property type="entry name" value="WD40_repeat_dom_sf"/>
</dbReference>
<feature type="repeat" description="WD" evidence="3">
    <location>
        <begin position="1026"/>
        <end position="1067"/>
    </location>
</feature>
<dbReference type="Pfam" id="PF00400">
    <property type="entry name" value="WD40"/>
    <property type="match status" value="14"/>
</dbReference>
<feature type="region of interest" description="Disordered" evidence="4">
    <location>
        <begin position="71"/>
        <end position="128"/>
    </location>
</feature>
<dbReference type="GO" id="GO:1990234">
    <property type="term" value="C:transferase complex"/>
    <property type="evidence" value="ECO:0007669"/>
    <property type="project" value="UniProtKB-ARBA"/>
</dbReference>
<dbReference type="SUPFAM" id="SSF52540">
    <property type="entry name" value="P-loop containing nucleoside triphosphate hydrolases"/>
    <property type="match status" value="1"/>
</dbReference>
<dbReference type="InterPro" id="IPR027417">
    <property type="entry name" value="P-loop_NTPase"/>
</dbReference>
<feature type="repeat" description="WD" evidence="3">
    <location>
        <begin position="1237"/>
        <end position="1278"/>
    </location>
</feature>
<organism evidence="6 7">
    <name type="scientific">Rhizopogon vinicolor AM-OR11-026</name>
    <dbReference type="NCBI Taxonomy" id="1314800"/>
    <lineage>
        <taxon>Eukaryota</taxon>
        <taxon>Fungi</taxon>
        <taxon>Dikarya</taxon>
        <taxon>Basidiomycota</taxon>
        <taxon>Agaricomycotina</taxon>
        <taxon>Agaricomycetes</taxon>
        <taxon>Agaricomycetidae</taxon>
        <taxon>Boletales</taxon>
        <taxon>Suillineae</taxon>
        <taxon>Rhizopogonaceae</taxon>
        <taxon>Rhizopogon</taxon>
    </lineage>
</organism>
<dbReference type="EMBL" id="KV448493">
    <property type="protein sequence ID" value="OAX35515.1"/>
    <property type="molecule type" value="Genomic_DNA"/>
</dbReference>
<dbReference type="InterPro" id="IPR056884">
    <property type="entry name" value="NPHP3-like_N"/>
</dbReference>
<dbReference type="PROSITE" id="PS50294">
    <property type="entry name" value="WD_REPEATS_REGION"/>
    <property type="match status" value="10"/>
</dbReference>
<dbReference type="SMART" id="SM00320">
    <property type="entry name" value="WD40"/>
    <property type="match status" value="14"/>
</dbReference>
<dbReference type="PROSITE" id="PS00678">
    <property type="entry name" value="WD_REPEATS_1"/>
    <property type="match status" value="8"/>
</dbReference>
<evidence type="ECO:0000256" key="3">
    <source>
        <dbReference type="PROSITE-ProRule" id="PRU00221"/>
    </source>
</evidence>
<feature type="repeat" description="WD" evidence="3">
    <location>
        <begin position="940"/>
        <end position="981"/>
    </location>
</feature>
<evidence type="ECO:0000259" key="5">
    <source>
        <dbReference type="Pfam" id="PF24883"/>
    </source>
</evidence>
<dbReference type="GO" id="GO:0005634">
    <property type="term" value="C:nucleus"/>
    <property type="evidence" value="ECO:0007669"/>
    <property type="project" value="TreeGrafter"/>
</dbReference>
<dbReference type="Pfam" id="PF24883">
    <property type="entry name" value="NPHP3_N"/>
    <property type="match status" value="1"/>
</dbReference>
<dbReference type="PROSITE" id="PS50082">
    <property type="entry name" value="WD_REPEATS_2"/>
    <property type="match status" value="12"/>
</dbReference>
<dbReference type="InterPro" id="IPR001680">
    <property type="entry name" value="WD40_rpt"/>
</dbReference>
<feature type="repeat" description="WD" evidence="3">
    <location>
        <begin position="1280"/>
        <end position="1321"/>
    </location>
</feature>
<evidence type="ECO:0000313" key="7">
    <source>
        <dbReference type="Proteomes" id="UP000092154"/>
    </source>
</evidence>
<feature type="repeat" description="WD" evidence="3">
    <location>
        <begin position="1323"/>
        <end position="1371"/>
    </location>
</feature>
<sequence>MDGNDPSWKKRRQWLKRSHSDPHLSQQEAARAVANRSEPSSLSPAQTGTPRGPHKLFRKLWGKVIKSHYARNGGQSANPAPSASSSNSRDLSLQTSQDRPPHTLSNTNSGHAINSGTVKAQPPDPTFVNERLADATKGAALTSHVSGIQNTSLSSASDNVKSDLYMIDTLSVILEPLKVFNSIVDDIADLHPYANATLSTLTCASKMILNQANLNGVISDLLSKVSKAFILVIERDSLSKISSMLAVYTTIAQNLLECAEFIVRCSLKKNLWQRLGKHARKGADVEINSYIDLLEGLMGRFRDEVKARDLAEGSDLDGMVYATGAGLNASKCCLHGTRANLLTEIKSWIRSTGEDVPRVLWLSGTAGKGKSTVAHTIANWSNELGGLGAFFSFDRTRRADRRHEKIFTTIARDLGDRNPIIRQALASALIVNDDEELRQTVNLMNQWQRFVVQPIGMASRSVPAPVLIVIDALDESGEAHSREMILRVLAGKLPPNFRIIVTSRPLEDICDVLDAASHVRHVSMDDIPTASTEHDIQLYVSTRLADPSYAFDDAHFKALAQTSDGLFEWARLACEYIKSTLRVDMDPMNRFKTVVAATSSSSSGTHLLDAMYGRVLREIITEDEAAVAMFRSVMGQIFGSLEPLSMTALTAMRLHFPSEDSRYEVERVIKPMGPLVTGTANPHTPICPLHASFYDFLTDRSRSEIFFIDVSSVKHDLAFASLRVMKAELRFNICSLESSYLPNSAVLDLEKRVQEFIPAELSYSCRFWGTHVRATSFEPSLAKEVEAFFDGERLLFWLEALALMKHLSGSVELLSSIADWLMGHTEYMHLSDAVRDAQHFVRTFQTAILHSTPHLYLSALPFAPTQSRIFKNFATKFPSTPQVAAGHVVKWPFVDKRLDTHAEVQSVVFSPDGKIIVCGTGDGTIQLWDTETGEALGDPLRGHTASVRSVAISPDGHRIVSASWDKTIRVWDIDTRETLGSPIHGHTDYIECVAISPDGHRIVSSSWDKTIRVWDIHTGEALGAPLEGHTNYVWSVAISPDGKRIVSGSDDKTIRMWDMETGKALGAPLEGHLDRIRSVAISPDGKRIVSGGSGPEDTTLRTWDAETGKALAAPFHGHFGDIWTVAISLDGRRIVSGSIDKTIRVWDMETGQTLGDALRGHLGRICSVAISPDGQLIASGSDDKMIRVWNADTGKANLGRIWSVAISPDGKRIVSGSDDTMIRVWDAETGNALGAPLRGHSRQIWSVAISPDGRLIVSGSEDETIRVWDAYTGEALGDPLRGHFGPVVSVAISPDGKRIVSGSDDKTIRVWDMETGDTVGPPLRGHTQFVQSVAISPDGKRIVSSSGKAMGGSGDGMIQLWNAETGEALSTLLRRHTACVRSVAISLDGKRIVSGSGDTTQVWDAETGELLSTPLRGRIDYVHSVAISPDGKRIMTGDDTFRVWDADTGEALNIPVRANRDDVLSVAISADGQHIVSGSSNKTIRVWDPEFLRPHQPFKLPAIHFSSNRTHALCYAPSFLQDSPTPASLILTEEGWIIGPEGRLLLWIPANFHPVIYVPGNTLVIPNDALQLDLSCFAHGTSWHKCREQALAADPSPC</sequence>
<feature type="repeat" description="WD" evidence="3">
    <location>
        <begin position="1456"/>
        <end position="1488"/>
    </location>
</feature>
<proteinExistence type="predicted"/>
<evidence type="ECO:0000256" key="2">
    <source>
        <dbReference type="ARBA" id="ARBA00022737"/>
    </source>
</evidence>
<feature type="compositionally biased region" description="Polar residues" evidence="4">
    <location>
        <begin position="37"/>
        <end position="49"/>
    </location>
</feature>
<feature type="compositionally biased region" description="Polar residues" evidence="4">
    <location>
        <begin position="89"/>
        <end position="118"/>
    </location>
</feature>
<feature type="compositionally biased region" description="Low complexity" evidence="4">
    <location>
        <begin position="76"/>
        <end position="88"/>
    </location>
</feature>
<dbReference type="SUPFAM" id="SSF50978">
    <property type="entry name" value="WD40 repeat-like"/>
    <property type="match status" value="1"/>
</dbReference>
<accession>A0A1B7MSD8</accession>
<dbReference type="PRINTS" id="PR00320">
    <property type="entry name" value="GPROTEINBRPT"/>
</dbReference>
<dbReference type="Proteomes" id="UP000092154">
    <property type="component" value="Unassembled WGS sequence"/>
</dbReference>
<dbReference type="InterPro" id="IPR019775">
    <property type="entry name" value="WD40_repeat_CS"/>
</dbReference>
<evidence type="ECO:0000256" key="4">
    <source>
        <dbReference type="SAM" id="MobiDB-lite"/>
    </source>
</evidence>
<dbReference type="InterPro" id="IPR011047">
    <property type="entry name" value="Quinoprotein_ADH-like_sf"/>
</dbReference>
<dbReference type="OrthoDB" id="538223at2759"/>
<dbReference type="PANTHER" id="PTHR22847">
    <property type="entry name" value="WD40 REPEAT PROTEIN"/>
    <property type="match status" value="1"/>
</dbReference>